<proteinExistence type="inferred from homology"/>
<dbReference type="PATRIC" id="fig|1618409.3.peg.684"/>
<dbReference type="GO" id="GO:0006412">
    <property type="term" value="P:translation"/>
    <property type="evidence" value="ECO:0007669"/>
    <property type="project" value="UniProtKB-UniRule"/>
</dbReference>
<dbReference type="AlphaFoldDB" id="A0A0G0UGG8"/>
<evidence type="ECO:0000256" key="6">
    <source>
        <dbReference type="HAMAP-Rule" id="MF_01345"/>
    </source>
</evidence>
<organism evidence="7 8">
    <name type="scientific">Candidatus Curtissbacteria bacterium GW2011_GWA1_41_11</name>
    <dbReference type="NCBI Taxonomy" id="1618409"/>
    <lineage>
        <taxon>Bacteria</taxon>
        <taxon>Candidatus Curtissiibacteriota</taxon>
    </lineage>
</organism>
<dbReference type="GO" id="GO:0003735">
    <property type="term" value="F:structural constituent of ribosome"/>
    <property type="evidence" value="ECO:0007669"/>
    <property type="project" value="InterPro"/>
</dbReference>
<keyword evidence="4 6" id="KW-0689">Ribosomal protein</keyword>
<evidence type="ECO:0000256" key="2">
    <source>
        <dbReference type="ARBA" id="ARBA00022730"/>
    </source>
</evidence>
<comment type="function">
    <text evidence="6">One of the primary rRNA binding proteins, it binds specifically to the 5'-end of 16S ribosomal RNA.</text>
</comment>
<dbReference type="InterPro" id="IPR012340">
    <property type="entry name" value="NA-bd_OB-fold"/>
</dbReference>
<protein>
    <recommendedName>
        <fullName evidence="6">Small ribosomal subunit protein uS17</fullName>
    </recommendedName>
</protein>
<evidence type="ECO:0000256" key="1">
    <source>
        <dbReference type="ARBA" id="ARBA00010254"/>
    </source>
</evidence>
<gene>
    <name evidence="6" type="primary">rpsQ</name>
    <name evidence="7" type="ORF">UU34_C0013G0017</name>
</gene>
<evidence type="ECO:0000256" key="5">
    <source>
        <dbReference type="ARBA" id="ARBA00023274"/>
    </source>
</evidence>
<dbReference type="NCBIfam" id="NF004123">
    <property type="entry name" value="PRK05610.1"/>
    <property type="match status" value="1"/>
</dbReference>
<keyword evidence="2 6" id="KW-0699">rRNA-binding</keyword>
<dbReference type="EMBL" id="LCAG01000013">
    <property type="protein sequence ID" value="KKR86541.1"/>
    <property type="molecule type" value="Genomic_DNA"/>
</dbReference>
<dbReference type="InterPro" id="IPR019984">
    <property type="entry name" value="Ribosomal_uS17_bact/chlr"/>
</dbReference>
<dbReference type="PANTHER" id="PTHR10744:SF1">
    <property type="entry name" value="SMALL RIBOSOMAL SUBUNIT PROTEIN US17M"/>
    <property type="match status" value="1"/>
</dbReference>
<dbReference type="Gene3D" id="2.40.50.140">
    <property type="entry name" value="Nucleic acid-binding proteins"/>
    <property type="match status" value="1"/>
</dbReference>
<dbReference type="Proteomes" id="UP000034854">
    <property type="component" value="Unassembled WGS sequence"/>
</dbReference>
<evidence type="ECO:0000256" key="3">
    <source>
        <dbReference type="ARBA" id="ARBA00022884"/>
    </source>
</evidence>
<dbReference type="SUPFAM" id="SSF50249">
    <property type="entry name" value="Nucleic acid-binding proteins"/>
    <property type="match status" value="1"/>
</dbReference>
<keyword evidence="5 6" id="KW-0687">Ribonucleoprotein</keyword>
<dbReference type="InterPro" id="IPR000266">
    <property type="entry name" value="Ribosomal_uS17"/>
</dbReference>
<dbReference type="PRINTS" id="PR00973">
    <property type="entry name" value="RIBOSOMALS17"/>
</dbReference>
<reference evidence="7 8" key="1">
    <citation type="journal article" date="2015" name="Nature">
        <title>rRNA introns, odd ribosomes, and small enigmatic genomes across a large radiation of phyla.</title>
        <authorList>
            <person name="Brown C.T."/>
            <person name="Hug L.A."/>
            <person name="Thomas B.C."/>
            <person name="Sharon I."/>
            <person name="Castelle C.J."/>
            <person name="Singh A."/>
            <person name="Wilkins M.J."/>
            <person name="Williams K.H."/>
            <person name="Banfield J.F."/>
        </authorList>
    </citation>
    <scope>NUCLEOTIDE SEQUENCE [LARGE SCALE GENOMIC DNA]</scope>
</reference>
<dbReference type="GO" id="GO:0022627">
    <property type="term" value="C:cytosolic small ribosomal subunit"/>
    <property type="evidence" value="ECO:0007669"/>
    <property type="project" value="TreeGrafter"/>
</dbReference>
<dbReference type="Pfam" id="PF00366">
    <property type="entry name" value="Ribosomal_S17"/>
    <property type="match status" value="1"/>
</dbReference>
<comment type="subunit">
    <text evidence="6">Part of the 30S ribosomal subunit.</text>
</comment>
<dbReference type="HAMAP" id="MF_01345_B">
    <property type="entry name" value="Ribosomal_uS17_B"/>
    <property type="match status" value="1"/>
</dbReference>
<keyword evidence="3 6" id="KW-0694">RNA-binding</keyword>
<accession>A0A0G0UGG8</accession>
<comment type="caution">
    <text evidence="7">The sequence shown here is derived from an EMBL/GenBank/DDBJ whole genome shotgun (WGS) entry which is preliminary data.</text>
</comment>
<evidence type="ECO:0000313" key="8">
    <source>
        <dbReference type="Proteomes" id="UP000034854"/>
    </source>
</evidence>
<dbReference type="CDD" id="cd00364">
    <property type="entry name" value="Ribosomal_uS17"/>
    <property type="match status" value="1"/>
</dbReference>
<name>A0A0G0UGG8_9BACT</name>
<sequence length="76" mass="8617">MPQVKIGTVLSDKMQKTIVVKVEMKTKHPLYKKIITRSKKIKARNDLGAKVGQTVKITETRPIAKNVNFKVTEVIK</sequence>
<comment type="similarity">
    <text evidence="1 6">Belongs to the universal ribosomal protein uS17 family.</text>
</comment>
<dbReference type="PANTHER" id="PTHR10744">
    <property type="entry name" value="40S RIBOSOMAL PROTEIN S11 FAMILY MEMBER"/>
    <property type="match status" value="1"/>
</dbReference>
<dbReference type="GO" id="GO:0019843">
    <property type="term" value="F:rRNA binding"/>
    <property type="evidence" value="ECO:0007669"/>
    <property type="project" value="UniProtKB-UniRule"/>
</dbReference>
<evidence type="ECO:0000256" key="4">
    <source>
        <dbReference type="ARBA" id="ARBA00022980"/>
    </source>
</evidence>
<evidence type="ECO:0000313" key="7">
    <source>
        <dbReference type="EMBL" id="KKR86541.1"/>
    </source>
</evidence>